<dbReference type="AlphaFoldDB" id="A0A517YDD7"/>
<keyword evidence="2" id="KW-1185">Reference proteome</keyword>
<protein>
    <submittedName>
        <fullName evidence="1">Uncharacterized protein</fullName>
    </submittedName>
</protein>
<dbReference type="Proteomes" id="UP000315017">
    <property type="component" value="Chromosome"/>
</dbReference>
<organism evidence="1 2">
    <name type="scientific">Anatilimnocola aggregata</name>
    <dbReference type="NCBI Taxonomy" id="2528021"/>
    <lineage>
        <taxon>Bacteria</taxon>
        <taxon>Pseudomonadati</taxon>
        <taxon>Planctomycetota</taxon>
        <taxon>Planctomycetia</taxon>
        <taxon>Pirellulales</taxon>
        <taxon>Pirellulaceae</taxon>
        <taxon>Anatilimnocola</taxon>
    </lineage>
</organism>
<evidence type="ECO:0000313" key="1">
    <source>
        <dbReference type="EMBL" id="QDU28247.1"/>
    </source>
</evidence>
<accession>A0A517YDD7</accession>
<proteinExistence type="predicted"/>
<evidence type="ECO:0000313" key="2">
    <source>
        <dbReference type="Proteomes" id="UP000315017"/>
    </source>
</evidence>
<gene>
    <name evidence="1" type="ORF">ETAA8_33470</name>
</gene>
<reference evidence="1 2" key="1">
    <citation type="submission" date="2019-02" db="EMBL/GenBank/DDBJ databases">
        <title>Deep-cultivation of Planctomycetes and their phenomic and genomic characterization uncovers novel biology.</title>
        <authorList>
            <person name="Wiegand S."/>
            <person name="Jogler M."/>
            <person name="Boedeker C."/>
            <person name="Pinto D."/>
            <person name="Vollmers J."/>
            <person name="Rivas-Marin E."/>
            <person name="Kohn T."/>
            <person name="Peeters S.H."/>
            <person name="Heuer A."/>
            <person name="Rast P."/>
            <person name="Oberbeckmann S."/>
            <person name="Bunk B."/>
            <person name="Jeske O."/>
            <person name="Meyerdierks A."/>
            <person name="Storesund J.E."/>
            <person name="Kallscheuer N."/>
            <person name="Luecker S."/>
            <person name="Lage O.M."/>
            <person name="Pohl T."/>
            <person name="Merkel B.J."/>
            <person name="Hornburger P."/>
            <person name="Mueller R.-W."/>
            <person name="Bruemmer F."/>
            <person name="Labrenz M."/>
            <person name="Spormann A.M."/>
            <person name="Op den Camp H."/>
            <person name="Overmann J."/>
            <person name="Amann R."/>
            <person name="Jetten M.S.M."/>
            <person name="Mascher T."/>
            <person name="Medema M.H."/>
            <person name="Devos D.P."/>
            <person name="Kaster A.-K."/>
            <person name="Ovreas L."/>
            <person name="Rohde M."/>
            <person name="Galperin M.Y."/>
            <person name="Jogler C."/>
        </authorList>
    </citation>
    <scope>NUCLEOTIDE SEQUENCE [LARGE SCALE GENOMIC DNA]</scope>
    <source>
        <strain evidence="1 2">ETA_A8</strain>
    </source>
</reference>
<sequence length="118" mass="12810">MAASETLEFKTAVQTAGGSSKYNNQPRFLQSFAAEGADHVTERTMEERVATLEQVVATQSDMLIKLVEMMNHLGQETAGLSERLQAVSDSNAQRLEKIGNMFQSLVSQMGGKPDASSN</sequence>
<dbReference type="EMBL" id="CP036274">
    <property type="protein sequence ID" value="QDU28247.1"/>
    <property type="molecule type" value="Genomic_DNA"/>
</dbReference>
<dbReference type="KEGG" id="aagg:ETAA8_33470"/>
<name>A0A517YDD7_9BACT</name>